<dbReference type="Proteomes" id="UP001589607">
    <property type="component" value="Unassembled WGS sequence"/>
</dbReference>
<accession>A0ABV5GLZ7</accession>
<comment type="caution">
    <text evidence="1">The sequence shown here is derived from an EMBL/GenBank/DDBJ whole genome shotgun (WGS) entry which is preliminary data.</text>
</comment>
<dbReference type="RefSeq" id="WP_236457573.1">
    <property type="nucleotide sequence ID" value="NZ_CBCSGE010000029.1"/>
</dbReference>
<evidence type="ECO:0000313" key="1">
    <source>
        <dbReference type="EMBL" id="MFB9096359.1"/>
    </source>
</evidence>
<organism evidence="1 2">
    <name type="scientific">Flavobacterium jumunjinense</name>
    <dbReference type="NCBI Taxonomy" id="998845"/>
    <lineage>
        <taxon>Bacteria</taxon>
        <taxon>Pseudomonadati</taxon>
        <taxon>Bacteroidota</taxon>
        <taxon>Flavobacteriia</taxon>
        <taxon>Flavobacteriales</taxon>
        <taxon>Flavobacteriaceae</taxon>
        <taxon>Flavobacterium</taxon>
    </lineage>
</organism>
<protein>
    <submittedName>
        <fullName evidence="1">Uncharacterized protein</fullName>
    </submittedName>
</protein>
<dbReference type="EMBL" id="JBHMEY010000017">
    <property type="protein sequence ID" value="MFB9096359.1"/>
    <property type="molecule type" value="Genomic_DNA"/>
</dbReference>
<proteinExistence type="predicted"/>
<reference evidence="1 2" key="1">
    <citation type="submission" date="2024-09" db="EMBL/GenBank/DDBJ databases">
        <authorList>
            <person name="Sun Q."/>
            <person name="Mori K."/>
        </authorList>
    </citation>
    <scope>NUCLEOTIDE SEQUENCE [LARGE SCALE GENOMIC DNA]</scope>
    <source>
        <strain evidence="1 2">CECT 7955</strain>
    </source>
</reference>
<evidence type="ECO:0000313" key="2">
    <source>
        <dbReference type="Proteomes" id="UP001589607"/>
    </source>
</evidence>
<sequence>MEKHRLSTYPKKEILEPKIQDFKNLFQKQYKHRFKVKVDNHFSTFNVKDITFFKSENGTICLNTFNGKGYPIEYTIDQLNEILNPIDFLESTENK</sequence>
<keyword evidence="2" id="KW-1185">Reference proteome</keyword>
<gene>
    <name evidence="1" type="ORF">ACFFVF_07535</name>
</gene>
<name>A0ABV5GLZ7_9FLAO</name>